<sequence>MEAAEAEGGRPSSAVLCPPASSSIPPPPTESSSGAHPSAHALEITEAKKRSFGQQPPFPSPLRQKGVSRSFDGNTSTRDCGIPSRATDAEEKEGGRARTRHHQASAGSVGSGTESMMRQTKMTEVKSSRSVRKGCDNGSQRCNERGARAVKDLEMACAAGVASRDRNHISVRGKSVLQRRGSQQRAEKQGCGSLDDSETFSRLRQCHPDLRDNPNRILEISDMEPRVRNSSITPGQLLFEPDPQVIFFLDFEPFKTYEYVLKLRNRDSVARRVQVLQPEAHEFLILPGKDGLGPATPKVAPGMTACFTVQFNPQVRRDCLSELVVVTERETFVVPVRAISGMGCLDTPERVAFDATPVKLKGEKTLLLRNTGTKAMNFTVHTSAPFTASPRQSFLEVGESVQITFVFEPLRTGKYTSRAVMQTTEGLEFITDLSGEAVNADVRLSASVLKMENTSVQLTDEKKVYLHNNSDHHLEFSWRFLADASPRSAVTSAAPRDPNKTGGCEDDSAQSHSYTGSRAAAWPDIPTCHITPSDGRIWANTSLALAVTFRPMLAVRYKKRAVCTIAGRDTDLTLDIEGTGIGPKARFLDSEVCLGRVVVNTRSTTEFELANQGDIGASFVLRRSEAPMQQRFSFSPEQGHLAVGETIRIKVEFFPLALGAFEETFEWWLEDLPRPLHTTFTGEVLPPSLRFDVASVDFGRISLGFTETRTIVLKNASPARQPFSLRVLGPAVGAQEAETRDASELEVAPVSGVLEANRAQAVSLTLRPGSAKRYELALAVDLGALASGLHTVPVKALCELPAVVFEPDDILLFEEVFVGRRYTKPIVVRNPSPLPARYEVALQESCPSQASLEISDFCGVVEAMDLQSVSVHLTAKKVGHVAATLRLSVAGFAEPLTLRVRATACGPRVRVEPKELDWGKVACLEGACRCVRVTNACPIPAEVTCAIRGKETFFRLRKQALALAPGSSENLEVVGAFCEPVSVQELLVLSVTGGSEIGVTLRGTGTQSPLVFSRDLTLVEFGIMYTNQPKTLSFAVENRGRRSRKLSWRDACKADKKSHPKEEAFTIVPDTVVLDPNASAVFEYRAISQTPGHRSHALVCTELSGFGTKSLPILKSTAKADFFAPSLSFSSSALSFRYVWREGDDVDRMAQEILCTNEAPLPASCAFLASGPFSVSPAKMTLRGKASGSLTIAFNPRFNGRACSRIKERLEVSFEGHAKTESVELRGEVVYPAVEINATEVDFGCVFNETTRCLAIELKNPTELPVVYHWHLTDQYEFQYVSGDNDLPLALVGGPAALPAINKIFDFLPFTGSIEPGQTETICATFFGFPDVRVTATALCVIENGPEFSLRLRGQASLPTFRLSQSDFDFGEVPFNRSAESELTIFNTGLVDVQFGFNLSRLEFPWLVDVSKKSGKVPSRDKQKIGIRFRPGMPMEYYQTIYLDIAHFEPVPISIRGTGTFPSLALNLPRRDEAAHRDRWFQALQDLTTPPAELPPAQLESGDGEQPLQSQKPGDLSSEEDGEREVDRKNVCDFLLSQYLSSASGYALGAKLRTLLEGVRVTAAQYAYDFGSIVLGKSRKKVIRVTNRASTPVSFRTNKRSLMNAGFRVEPETVHRLGPGEEATLSVATAWEKEGAVAAALQLQTAEGPVYAVHLKAMFVVPELELSTDKVDFGSVMRGQRRTVFVRFKNPAAVPVVWRLRERAEKNKKQLGDRLRPFGVEPNQGSLNPGEFLDVKLFFFGESCEREAAAKLLFQLDDNPRWECISVRGRTRVPSLAVSPAGVVEFESALPQQAMKQEIVISNTSGAACEVFAVALDEHEKRLEQILRDFTGYDDRGVAYLPVRKPGRPVWRQVVRRALQLRSSSPASAGPRATGTTAVGGEKADDAPAEADGLQGPARPSSAFGAEGGSLSGEHRCLSSAADAASPRHATALVVTSSPSRLKSDSLPASQRLPADAGPFEWLGAEAAHWSDSDLETEDEAPRPYRVPTEKRVNVLLVGPVATGKTTVAHGLAAQGRRKYLTVDTCIEWMANLERRAAPRKLRNDGEFWTLAEQLRRILEANRDADSEQLAKKGAKGKSKTEKKPEPLPGVSVPSALLAACVRYRVAMPDCYGGAVFDNCVSNLANVEPAVVAHSIAAGLAREQIVLLLLNFAQQIATDDSSAALHASTPRAAAIAAGVEYYRHLIVLLQDEERSLIERLEALSASEGGAREGLDGPARRGRAIRPPSSPDALPSASPEAASGDGASSASPASSLAPGSRETLSGPPHERPATGCDELNAEQEAERVRRELSGVQTLRQRLEGLLATSTTAQQFVAEQLAAVEKIERAVFAPEAFPSRLVLAQAESDNPGNCVELDAAASPRHDAASGASPQPPTSLDVLAHPQKNAARPPRRSVSSVASPSARHGLASSSSASPPSGASGPPWRPILRTLLASCSTALPDLQRAAAAQVPVAEVPAEPPIPEPEIHEVVHKPPPPPRSPSSLSPLRHFALFLPAAGARPDETSGGSAGAAPPSPGEDAGDSRAAKSGNAKKAKEPSANKGRRKPEKVEEASAAAKSLASEPGFVPTTRWVLGPLDEQRVLIKFCAEKPGTYSSELAFRVVGDSRPLLHVALRAACGLPRISTHPRQLFRNTLKQRPTDKAGLVQKQFVSSEGVFDFGPLLLGRSSATARALYAKMANGDALESSRIPDELQNYCEEISLRNASDFPTTVRCALQSSGLHADAAELGPASRRKGSPKTASASDNPFFVFPSEVVVPRNGAGTIHVWSFPKAEGETRDTLLLSVKENPELTEIPLLARGALPKVSLDSDVIQFGRVLVGQTSTRVLTLKNVSPVPAKWSLLNLDSLQRALKIEPATDGTLAAFEECRLSFSFFAAQQAASLQRKVSIRIADAEGLGVGQETHTLAVEAEAYLIEVLADCGGKGKGLDLGNVRVGDVAEHQVSITNKGKYPIKFAFRVKSEELRSFLNFQGSPDELKPGEHRRLTVRCAPHCEVNLREAEEVFLDLHDAETGTPLEPPLPPFPLSLHADFNYVSLVPARGINFGPTQSGKTHSLQFEIRNDGRFHFEWQLQDYDQLTHGSPLCADSLARPEGDAGVLPPASLLSAKDTRANKGDGRGGAQAGGAQAPKAPNSKGKPAQGARTQTTAVAQFGPFRISPVKGHLEPGAKVAVEAQYSAQGDANHSLKLALLAQGVKVERGDETVISSLGSLGGYQGESPEAPSGDSRGEKGAEKAGRDGAGSGHGVPVPAAEYVLQAQSCVPAIICDPDWVFEEQFIVSNAEEAAAWAGVREGRMYIVEEDCLSFGPVVASGESTKAGLQERIRIGNPKSVPAEVTLELKPCKETERASLAADADAAFDVQPRHLSLGPYETKSVAICFRPSAIQRYAACFRAFVDRSGSDAASPALAFDVKGEGTLPTVSLEVVAPPSAGAIQRTGPAISGHRASSVAATTPVSAAVCAGDSGFGPAVEMGRVAVGSSATAFCILRNGGTIPATACCESAAADGVLIDVPAFVTLAPGEAKSYGVHVRPQVPGDIEASFRVYTISNPYEDVTCRIHGTCYIEECRWTLAAPGVVPSPPCLSPRQGPSSPTSGVGGFGPGVRGARLSLSLDPTETGHAASTAEGQELGAGKGRAVLDFGDVPLEETVSKVLFLENTTDSCMKFEIAHPLPAELQGAFQVSPVSGVLPARGVQDVTVWFGSKAPLTVSSVPIGCRICRLKEVDPSGAKAGPKAKARGKSALSAGDLDRTEEHCGCLYQVLAGTEVYLPFFVSVNCDARQCELECGDIEFETTKLFKSRKFAFTLVNPAKVTLPFEFHWEDADHLRDEPPFYSLSPRKGVLAPSSRMEIGLTFAPTELRDFQRVLVCSFPTLFATTETRRMAVNASAIRPVCHFDLPPSDYRDRRARTNSAILDPKIQIVEVTSVGIGIRNTKRFFVFNPTTSDFDFEWRPARAPFDAATRASTAESLGARVVAANGAPPAGFSPASASCASAFAAKGGPPLYEGFRLSNSRGRIAAGKRTEVAVEFLPARPGTHESYWTFAIPRKELEQEFLFVGNVKEPHVALDRSSVCFHPVLLGAKAEEIVKIHNREDVPLSFVFDRSQPAAERRPLTTQLSISPASGVLPANSVTPVTLSFKPVDEKPFSLNLLCRVKQKSRQLTLKVKGEGYSVKHNMILLNEDGSLRQFAAGAQTVSLLDFGSLVVGQTKRYTLQLQNGGSFAFSFHWAVQSVSGGAFAPSITVSPRAGVVEQGKNEEIALTYAPTEVCRHEEIMLVCSVSGSEPYRIRVQGSCASPKVSFSFSAHDFGTFVLPPPLAPGLQALLESSDSAESALAFPHASGISDRVELKITNTDTLHDCFISTPFEKSSAVDVQLVPCNIGPGERISVPIVFTPKQARSYKFKIPFSVNERKNAHVTITGKAILARLELTPPSDEIRFAPLIKGESAIKHVKIVNRSEASLDFFLRAAPKLASHGISWKPLSSETRMFSLQPRQELPLEVSFKPAFSMPEFSLPLFAECSVKRGGSTYRFPSFLCNVAAKSFETEVRLSQPSLSFGSIVVNSWATQTVKLTNIGELHMRFRFKNSAKHSRLVSLSPAEGLLQPHADVPIEVTFRPIDATEKEVTVDDICCVIEPATPSSANLEVSSLPLTVTGLGVPQPADSVQTLRFSTAVRMQQTKTFQVKNPKKYDWTITPLVACESPKDAMYFFCSPSGRITIPANQKLTFQVTYKPLALTREPKSERTEGAQPGAEEATGKRQKYERDKAESVAGGGAARDAPHHGKGAGQNPGPLVPCHAASIFIPLPDGAATTCRFIGHATEPIVEHVIEATVRCRQKQLHLINIRNWLPVKQKFDVHYTVIQSTGDAVPQIQAPDRFDLPPSQSREYRFFASAFKACSHVIQFRFTNREKADFYLAEARLTFTEPEAMGAITLDSFVRQLARAKISIENPSTKKVAFQCQSNIPDVFFAPVPFEILPGATGELEVSLRPNLPGTGEGTVALTSDELGTYKYLLKYTAAPVDIDKVATFNAPLGRDVTQTLRFLHFAKKAAVYHATLDTPPDDGKGLSRGKPNANLENFSLDTKSVSAAADLENKGVEFPVTVRFTPSKLAETKATLVLRSPEGFEYKALLVGRAQPPQPQGPFHQGKGKAINIDFKNPFDAQTEFTFQVDHPCFAVEKKTARLDPKKSMTIAVAVKPDSHEAGRLIVTAEGTPPWIFYLKAG</sequence>
<dbReference type="GO" id="GO:1904158">
    <property type="term" value="P:axonemal central apparatus assembly"/>
    <property type="evidence" value="ECO:0007669"/>
    <property type="project" value="TreeGrafter"/>
</dbReference>
<feature type="region of interest" description="Disordered" evidence="6">
    <location>
        <begin position="2206"/>
        <end position="2274"/>
    </location>
</feature>
<dbReference type="EMBL" id="NWUJ01000004">
    <property type="protein sequence ID" value="PFH36000.1"/>
    <property type="molecule type" value="Genomic_DNA"/>
</dbReference>
<evidence type="ECO:0000256" key="2">
    <source>
        <dbReference type="ARBA" id="ARBA00004496"/>
    </source>
</evidence>
<dbReference type="GO" id="GO:0005930">
    <property type="term" value="C:axoneme"/>
    <property type="evidence" value="ECO:0007669"/>
    <property type="project" value="TreeGrafter"/>
</dbReference>
<feature type="compositionally biased region" description="Low complexity" evidence="6">
    <location>
        <begin position="2224"/>
        <end position="2259"/>
    </location>
</feature>
<keyword evidence="5" id="KW-0966">Cell projection</keyword>
<dbReference type="PROSITE" id="PS50202">
    <property type="entry name" value="MSP"/>
    <property type="match status" value="1"/>
</dbReference>
<keyword evidence="3" id="KW-0963">Cytoplasm</keyword>
<dbReference type="STRING" id="94643.A0A2A9MKN9"/>
<dbReference type="InterPro" id="IPR008962">
    <property type="entry name" value="PapD-like_sf"/>
</dbReference>
<evidence type="ECO:0000256" key="3">
    <source>
        <dbReference type="ARBA" id="ARBA00022490"/>
    </source>
</evidence>
<accession>A0A2A9MKN9</accession>
<evidence type="ECO:0000256" key="4">
    <source>
        <dbReference type="ARBA" id="ARBA00023069"/>
    </source>
</evidence>
<feature type="compositionally biased region" description="Basic and acidic residues" evidence="6">
    <location>
        <begin position="2209"/>
        <end position="2218"/>
    </location>
</feature>
<comment type="subcellular location">
    <subcellularLocation>
        <location evidence="1">Cell projection</location>
        <location evidence="1">Cilium</location>
    </subcellularLocation>
    <subcellularLocation>
        <location evidence="2">Cytoplasm</location>
    </subcellularLocation>
</comment>
<feature type="region of interest" description="Disordered" evidence="6">
    <location>
        <begin position="175"/>
        <end position="194"/>
    </location>
</feature>
<comment type="caution">
    <text evidence="8">The sequence shown here is derived from an EMBL/GenBank/DDBJ whole genome shotgun (WGS) entry which is preliminary data.</text>
</comment>
<gene>
    <name evidence="8" type="ORF">BESB_056510</name>
</gene>
<feature type="region of interest" description="Disordered" evidence="6">
    <location>
        <begin position="489"/>
        <end position="517"/>
    </location>
</feature>
<feature type="compositionally biased region" description="Basic and acidic residues" evidence="6">
    <location>
        <begin position="3104"/>
        <end position="3113"/>
    </location>
</feature>
<dbReference type="Pfam" id="PF25249">
    <property type="entry name" value="Ig_CFAP65_7th"/>
    <property type="match status" value="1"/>
</dbReference>
<dbReference type="PANTHER" id="PTHR23053:SF0">
    <property type="entry name" value="HYDROCEPHALUS-INDUCING PROTEIN HOMOLOG"/>
    <property type="match status" value="1"/>
</dbReference>
<dbReference type="InterPro" id="IPR057470">
    <property type="entry name" value="Ig_CFAP65_7th"/>
</dbReference>
<feature type="region of interest" description="Disordered" evidence="6">
    <location>
        <begin position="1"/>
        <end position="117"/>
    </location>
</feature>
<dbReference type="Pfam" id="PF14874">
    <property type="entry name" value="PapD-like"/>
    <property type="match status" value="1"/>
</dbReference>
<dbReference type="Gene3D" id="3.40.50.300">
    <property type="entry name" value="P-loop containing nucleotide triphosphate hydrolases"/>
    <property type="match status" value="1"/>
</dbReference>
<dbReference type="GeneID" id="40310580"/>
<feature type="region of interest" description="Disordered" evidence="6">
    <location>
        <begin position="1862"/>
        <end position="1912"/>
    </location>
</feature>
<evidence type="ECO:0000256" key="6">
    <source>
        <dbReference type="SAM" id="MobiDB-lite"/>
    </source>
</evidence>
<dbReference type="OrthoDB" id="431629at2759"/>
<evidence type="ECO:0000313" key="8">
    <source>
        <dbReference type="EMBL" id="PFH36000.1"/>
    </source>
</evidence>
<dbReference type="Pfam" id="PF23277">
    <property type="entry name" value="Ig_Dlec1_1"/>
    <property type="match status" value="1"/>
</dbReference>
<feature type="compositionally biased region" description="Low complexity" evidence="6">
    <location>
        <begin position="2387"/>
        <end position="2422"/>
    </location>
</feature>
<feature type="compositionally biased region" description="Basic and acidic residues" evidence="6">
    <location>
        <begin position="4745"/>
        <end position="4758"/>
    </location>
</feature>
<dbReference type="InterPro" id="IPR033305">
    <property type="entry name" value="Hydin-like"/>
</dbReference>
<feature type="compositionally biased region" description="Basic and acidic residues" evidence="6">
    <location>
        <begin position="87"/>
        <end position="96"/>
    </location>
</feature>
<proteinExistence type="predicted"/>
<name>A0A2A9MKN9_BESBE</name>
<feature type="compositionally biased region" description="Low complexity" evidence="6">
    <location>
        <begin position="1862"/>
        <end position="1873"/>
    </location>
</feature>
<feature type="region of interest" description="Disordered" evidence="6">
    <location>
        <begin position="3203"/>
        <end position="3239"/>
    </location>
</feature>
<feature type="region of interest" description="Disordered" evidence="6">
    <location>
        <begin position="4728"/>
        <end position="4780"/>
    </location>
</feature>
<feature type="region of interest" description="Disordered" evidence="6">
    <location>
        <begin position="2497"/>
        <end position="2559"/>
    </location>
</feature>
<evidence type="ECO:0000259" key="7">
    <source>
        <dbReference type="PROSITE" id="PS50202"/>
    </source>
</evidence>
<dbReference type="SUPFAM" id="SSF52540">
    <property type="entry name" value="P-loop containing nucleoside triphosphate hydrolases"/>
    <property type="match status" value="1"/>
</dbReference>
<dbReference type="KEGG" id="bbes:BESB_056510"/>
<dbReference type="InterPro" id="IPR027417">
    <property type="entry name" value="P-loop_NTPase"/>
</dbReference>
<feature type="region of interest" description="Disordered" evidence="6">
    <location>
        <begin position="1491"/>
        <end position="1525"/>
    </location>
</feature>
<dbReference type="Proteomes" id="UP000224006">
    <property type="component" value="Chromosome IV"/>
</dbReference>
<evidence type="ECO:0000313" key="9">
    <source>
        <dbReference type="Proteomes" id="UP000224006"/>
    </source>
</evidence>
<keyword evidence="4" id="KW-0969">Cilium</keyword>
<feature type="region of interest" description="Disordered" evidence="6">
    <location>
        <begin position="2457"/>
        <end position="2484"/>
    </location>
</feature>
<dbReference type="SUPFAM" id="SSF49354">
    <property type="entry name" value="PapD-like"/>
    <property type="match status" value="1"/>
</dbReference>
<evidence type="ECO:0000256" key="1">
    <source>
        <dbReference type="ARBA" id="ARBA00004138"/>
    </source>
</evidence>
<feature type="region of interest" description="Disordered" evidence="6">
    <location>
        <begin position="2360"/>
        <end position="2422"/>
    </location>
</feature>
<feature type="compositionally biased region" description="Polar residues" evidence="6">
    <location>
        <begin position="105"/>
        <end position="117"/>
    </location>
</feature>
<dbReference type="InterPro" id="IPR000535">
    <property type="entry name" value="MSP_dom"/>
</dbReference>
<dbReference type="PANTHER" id="PTHR23053">
    <property type="entry name" value="DLEC1 DELETED IN LUNG AND ESOPHAGEAL CANCER 1"/>
    <property type="match status" value="1"/>
</dbReference>
<dbReference type="GO" id="GO:0003341">
    <property type="term" value="P:cilium movement"/>
    <property type="evidence" value="ECO:0007669"/>
    <property type="project" value="TreeGrafter"/>
</dbReference>
<dbReference type="InterPro" id="IPR059041">
    <property type="entry name" value="Ig_DLEC1_1"/>
</dbReference>
<evidence type="ECO:0000256" key="5">
    <source>
        <dbReference type="ARBA" id="ARBA00023273"/>
    </source>
</evidence>
<feature type="region of interest" description="Disordered" evidence="6">
    <location>
        <begin position="3092"/>
        <end position="3141"/>
    </location>
</feature>
<dbReference type="InterPro" id="IPR053879">
    <property type="entry name" value="HYDIN_VesB_CFA65-like_Ig"/>
</dbReference>
<dbReference type="Gene3D" id="2.60.40.10">
    <property type="entry name" value="Immunoglobulins"/>
    <property type="match status" value="23"/>
</dbReference>
<reference evidence="8 9" key="1">
    <citation type="submission" date="2017-09" db="EMBL/GenBank/DDBJ databases">
        <title>Genome sequencing of Besnoitia besnoiti strain Bb-Ger1.</title>
        <authorList>
            <person name="Schares G."/>
            <person name="Venepally P."/>
            <person name="Lorenzi H.A."/>
        </authorList>
    </citation>
    <scope>NUCLEOTIDE SEQUENCE [LARGE SCALE GENOMIC DNA]</scope>
    <source>
        <strain evidence="8 9">Bb-Ger1</strain>
    </source>
</reference>
<keyword evidence="9" id="KW-1185">Reference proteome</keyword>
<dbReference type="Pfam" id="PF22544">
    <property type="entry name" value="HYDIN_VesB_CFA65-like_Ig"/>
    <property type="match status" value="3"/>
</dbReference>
<dbReference type="VEuPathDB" id="ToxoDB:BESB_056510"/>
<dbReference type="InterPro" id="IPR013783">
    <property type="entry name" value="Ig-like_fold"/>
</dbReference>
<feature type="region of interest" description="Disordered" evidence="6">
    <location>
        <begin position="2066"/>
        <end position="2089"/>
    </location>
</feature>
<feature type="domain" description="MSP" evidence="7">
    <location>
        <begin position="4535"/>
        <end position="4665"/>
    </location>
</feature>
<dbReference type="RefSeq" id="XP_029220009.1">
    <property type="nucleotide sequence ID" value="XM_029364086.1"/>
</dbReference>
<organism evidence="8 9">
    <name type="scientific">Besnoitia besnoiti</name>
    <name type="common">Apicomplexan protozoan</name>
    <dbReference type="NCBI Taxonomy" id="94643"/>
    <lineage>
        <taxon>Eukaryota</taxon>
        <taxon>Sar</taxon>
        <taxon>Alveolata</taxon>
        <taxon>Apicomplexa</taxon>
        <taxon>Conoidasida</taxon>
        <taxon>Coccidia</taxon>
        <taxon>Eucoccidiorida</taxon>
        <taxon>Eimeriorina</taxon>
        <taxon>Sarcocystidae</taxon>
        <taxon>Besnoitia</taxon>
    </lineage>
</organism>
<protein>
    <recommendedName>
        <fullName evidence="7">MSP domain-containing protein</fullName>
    </recommendedName>
</protein>
<feature type="compositionally biased region" description="Basic and acidic residues" evidence="6">
    <location>
        <begin position="3222"/>
        <end position="3233"/>
    </location>
</feature>